<dbReference type="GO" id="GO:0003676">
    <property type="term" value="F:nucleic acid binding"/>
    <property type="evidence" value="ECO:0007669"/>
    <property type="project" value="InterPro"/>
</dbReference>
<accession>A0A8S5TRI4</accession>
<organism evidence="1">
    <name type="scientific">Siphoviridae sp. ct1SN28</name>
    <dbReference type="NCBI Taxonomy" id="2825308"/>
    <lineage>
        <taxon>Viruses</taxon>
        <taxon>Duplodnaviria</taxon>
        <taxon>Heunggongvirae</taxon>
        <taxon>Uroviricota</taxon>
        <taxon>Caudoviricetes</taxon>
    </lineage>
</organism>
<protein>
    <submittedName>
        <fullName evidence="1">Nuclease</fullName>
    </submittedName>
</protein>
<reference evidence="1" key="1">
    <citation type="journal article" date="2021" name="Proc. Natl. Acad. Sci. U.S.A.">
        <title>A Catalog of Tens of Thousands of Viruses from Human Metagenomes Reveals Hidden Associations with Chronic Diseases.</title>
        <authorList>
            <person name="Tisza M.J."/>
            <person name="Buck C.B."/>
        </authorList>
    </citation>
    <scope>NUCLEOTIDE SEQUENCE</scope>
    <source>
        <strain evidence="1">Ct1SN28</strain>
    </source>
</reference>
<proteinExistence type="predicted"/>
<dbReference type="InterPro" id="IPR011856">
    <property type="entry name" value="tRNA_endonuc-like_dom_sf"/>
</dbReference>
<evidence type="ECO:0000313" key="1">
    <source>
        <dbReference type="EMBL" id="DAF84820.1"/>
    </source>
</evidence>
<dbReference type="Gene3D" id="3.40.1350.10">
    <property type="match status" value="1"/>
</dbReference>
<name>A0A8S5TRI4_9CAUD</name>
<dbReference type="EMBL" id="BK015910">
    <property type="protein sequence ID" value="DAF84820.1"/>
    <property type="molecule type" value="Genomic_DNA"/>
</dbReference>
<sequence>MGVKPGVSDWFFFYPPNVHIAIELKKPETAGKAYASKDEKEWLEYFAGCGFESFVCRGWHEASVRIERVLKEHGVAIRAQINDDCPF</sequence>